<evidence type="ECO:0000313" key="3">
    <source>
        <dbReference type="Proteomes" id="UP000321362"/>
    </source>
</evidence>
<evidence type="ECO:0000256" key="1">
    <source>
        <dbReference type="SAM" id="SignalP"/>
    </source>
</evidence>
<reference evidence="2 3" key="1">
    <citation type="journal article" date="2013" name="J. Microbiol.">
        <title>Mucilaginibacter ginsenosidivorax sp. nov., with ginsenoside converting activity isolated from sediment.</title>
        <authorList>
            <person name="Kim J.K."/>
            <person name="Choi T.E."/>
            <person name="Liu Q.M."/>
            <person name="Park H.Y."/>
            <person name="Yi T.H."/>
            <person name="Yoon M.H."/>
            <person name="Kim S.C."/>
            <person name="Im W.T."/>
        </authorList>
    </citation>
    <scope>NUCLEOTIDE SEQUENCE [LARGE SCALE GENOMIC DNA]</scope>
    <source>
        <strain evidence="2 3">KHI28</strain>
    </source>
</reference>
<dbReference type="Pfam" id="PF22252">
    <property type="entry name" value="PNGase_F-II_N"/>
    <property type="match status" value="1"/>
</dbReference>
<dbReference type="AlphaFoldDB" id="A0A5B8VWZ6"/>
<protein>
    <submittedName>
        <fullName evidence="2">GLPGLI family protein</fullName>
    </submittedName>
</protein>
<dbReference type="RefSeq" id="WP_147053411.1">
    <property type="nucleotide sequence ID" value="NZ_CP042437.1"/>
</dbReference>
<evidence type="ECO:0000313" key="2">
    <source>
        <dbReference type="EMBL" id="QEC76234.1"/>
    </source>
</evidence>
<proteinExistence type="predicted"/>
<feature type="chain" id="PRO_5023095200" evidence="1">
    <location>
        <begin position="22"/>
        <end position="258"/>
    </location>
</feature>
<name>A0A5B8VWZ6_9SPHI</name>
<dbReference type="Proteomes" id="UP000321362">
    <property type="component" value="Chromosome"/>
</dbReference>
<sequence length="258" mass="29088">MKKLILYTTCLFMLGANTLFAQNKHFTTNGIIEYEKSVNMYAVFQKIIDKDNEAWLQPAFDSYKKTQPQFRKLKSTLAFGNNKTLFTPIEPEAQGNTFFLDNPMVGQNNTVQTDLNTYTSIDQKKVFESVFLVKDSVRKINWKITTETREIAGFTCRRANALVLDSVYVVAFYTDDITVPGGPESFAGLPGMILGLAIPHENVTWFATKVNEIPVDDKALAAPKKGKAVNRKELTATLTDVMKNWGNQSNIYLKAFIL</sequence>
<gene>
    <name evidence="2" type="ORF">FSB76_09860</name>
</gene>
<dbReference type="EMBL" id="CP042437">
    <property type="protein sequence ID" value="QEC76234.1"/>
    <property type="molecule type" value="Genomic_DNA"/>
</dbReference>
<feature type="signal peptide" evidence="1">
    <location>
        <begin position="1"/>
        <end position="21"/>
    </location>
</feature>
<dbReference type="InterPro" id="IPR005901">
    <property type="entry name" value="GLPGLI"/>
</dbReference>
<dbReference type="NCBIfam" id="TIGR01200">
    <property type="entry name" value="GLPGLI"/>
    <property type="match status" value="1"/>
</dbReference>
<keyword evidence="1" id="KW-0732">Signal</keyword>
<keyword evidence="3" id="KW-1185">Reference proteome</keyword>
<accession>A0A5B8VWZ6</accession>
<organism evidence="2 3">
    <name type="scientific">Mucilaginibacter ginsenosidivorax</name>
    <dbReference type="NCBI Taxonomy" id="862126"/>
    <lineage>
        <taxon>Bacteria</taxon>
        <taxon>Pseudomonadati</taxon>
        <taxon>Bacteroidota</taxon>
        <taxon>Sphingobacteriia</taxon>
        <taxon>Sphingobacteriales</taxon>
        <taxon>Sphingobacteriaceae</taxon>
        <taxon>Mucilaginibacter</taxon>
    </lineage>
</organism>
<dbReference type="KEGG" id="mgk:FSB76_09860"/>
<dbReference type="OrthoDB" id="1440774at2"/>